<dbReference type="AlphaFoldDB" id="A0A0G4GWM0"/>
<reference evidence="1" key="1">
    <citation type="submission" date="2014-11" db="EMBL/GenBank/DDBJ databases">
        <authorList>
            <person name="Otto D Thomas"/>
            <person name="Naeem Raeece"/>
        </authorList>
    </citation>
    <scope>NUCLEOTIDE SEQUENCE</scope>
</reference>
<accession>A0A0G4GWM0</accession>
<evidence type="ECO:0000313" key="1">
    <source>
        <dbReference type="EMBL" id="CEM35400.1"/>
    </source>
</evidence>
<sequence length="152" mass="16628">MDFGVMFVSSGNKKEAVDKTIKDMIDNVLQLLSDTPRELLKDTYVVIVSSDRDFSSDHRKLRAAGIQTVALDTPQTRDSYLQNTTVSSKEMLECVQQSTITPKESPTTSESTSAIVTTSHLECAPIRSAPQIGNLGNDIPSPTSLFFSSLQL</sequence>
<gene>
    <name evidence="1" type="ORF">Cvel_23701</name>
</gene>
<name>A0A0G4GWM0_9ALVE</name>
<dbReference type="VEuPathDB" id="CryptoDB:Cvel_23701"/>
<protein>
    <recommendedName>
        <fullName evidence="2">NYN domain-containing protein</fullName>
    </recommendedName>
</protein>
<organism evidence="1">
    <name type="scientific">Chromera velia CCMP2878</name>
    <dbReference type="NCBI Taxonomy" id="1169474"/>
    <lineage>
        <taxon>Eukaryota</taxon>
        <taxon>Sar</taxon>
        <taxon>Alveolata</taxon>
        <taxon>Colpodellida</taxon>
        <taxon>Chromeraceae</taxon>
        <taxon>Chromera</taxon>
    </lineage>
</organism>
<evidence type="ECO:0008006" key="2">
    <source>
        <dbReference type="Google" id="ProtNLM"/>
    </source>
</evidence>
<proteinExistence type="predicted"/>
<dbReference type="EMBL" id="CDMZ01001629">
    <property type="protein sequence ID" value="CEM35400.1"/>
    <property type="molecule type" value="Genomic_DNA"/>
</dbReference>